<dbReference type="Proteomes" id="UP001295684">
    <property type="component" value="Unassembled WGS sequence"/>
</dbReference>
<protein>
    <submittedName>
        <fullName evidence="1">Uncharacterized protein</fullName>
    </submittedName>
</protein>
<organism evidence="1 2">
    <name type="scientific">Euplotes crassus</name>
    <dbReference type="NCBI Taxonomy" id="5936"/>
    <lineage>
        <taxon>Eukaryota</taxon>
        <taxon>Sar</taxon>
        <taxon>Alveolata</taxon>
        <taxon>Ciliophora</taxon>
        <taxon>Intramacronucleata</taxon>
        <taxon>Spirotrichea</taxon>
        <taxon>Hypotrichia</taxon>
        <taxon>Euplotida</taxon>
        <taxon>Euplotidae</taxon>
        <taxon>Moneuplotes</taxon>
    </lineage>
</organism>
<proteinExistence type="predicted"/>
<gene>
    <name evidence="1" type="ORF">ECRASSUSDP1_LOCUS5788</name>
</gene>
<evidence type="ECO:0000313" key="1">
    <source>
        <dbReference type="EMBL" id="CAI2364445.1"/>
    </source>
</evidence>
<evidence type="ECO:0000313" key="2">
    <source>
        <dbReference type="Proteomes" id="UP001295684"/>
    </source>
</evidence>
<dbReference type="EMBL" id="CAMPGE010005597">
    <property type="protein sequence ID" value="CAI2364445.1"/>
    <property type="molecule type" value="Genomic_DNA"/>
</dbReference>
<reference evidence="1" key="1">
    <citation type="submission" date="2023-07" db="EMBL/GenBank/DDBJ databases">
        <authorList>
            <consortium name="AG Swart"/>
            <person name="Singh M."/>
            <person name="Singh A."/>
            <person name="Seah K."/>
            <person name="Emmerich C."/>
        </authorList>
    </citation>
    <scope>NUCLEOTIDE SEQUENCE</scope>
    <source>
        <strain evidence="1">DP1</strain>
    </source>
</reference>
<accession>A0AAD1UAM9</accession>
<name>A0AAD1UAM9_EUPCR</name>
<dbReference type="AlphaFoldDB" id="A0AAD1UAM9"/>
<sequence length="445" mass="51523">MGSCNCTKKSLEVELEVPPRPKRFLENKFSQDKDLGKDLAPGHSLFSDYDPNDQLKKTLQELYTIVKRCQIILEEYQSYHSGSYPLSLHQISRLICQIDSAFKMNQYWIWFMLEYEEDTIVGNAFNHLRSQFYCLQSKLILISEASEDQQTNKITPKEGHKEMDGKQGRKLKATKYLNFSCSNTRRSQENSSLNLTLTVETLYRLSCNGLSQKIYKDSFENLNDLDFSCWFDFCVKPGEELSVNHGNHKGSTFSKKALKVALPWFKDVTVETDFKSLKSFYKFAAHLSSCNGVKHLELVALNITEIGLYLPQIVKTCARAQKGVCLSRFNFNETQFKKFLMGCRHHEEVDFAWCKFDIPRVPDLSTCMKGTLIKKIWLCFCDKNYELSKYSKTMENLIKGISVCDLKESLREVEILDFTEKGYYNSIFEKYGLGHVVNNSSWSEI</sequence>
<comment type="caution">
    <text evidence="1">The sequence shown here is derived from an EMBL/GenBank/DDBJ whole genome shotgun (WGS) entry which is preliminary data.</text>
</comment>
<keyword evidence="2" id="KW-1185">Reference proteome</keyword>